<evidence type="ECO:0000256" key="21">
    <source>
        <dbReference type="ARBA" id="ARBA00052518"/>
    </source>
</evidence>
<comment type="catalytic activity">
    <reaction evidence="13">
        <text>2-oxo-3-sulfanylpropanoate + L-kynurenine = kynurenate + L-cysteine + H2O</text>
        <dbReference type="Rhea" id="RHEA:69104"/>
        <dbReference type="ChEBI" id="CHEBI:15377"/>
        <dbReference type="ChEBI" id="CHEBI:35235"/>
        <dbReference type="ChEBI" id="CHEBI:57678"/>
        <dbReference type="ChEBI" id="CHEBI:57959"/>
        <dbReference type="ChEBI" id="CHEBI:58454"/>
    </reaction>
    <physiologicalReaction direction="left-to-right" evidence="13">
        <dbReference type="Rhea" id="RHEA:69105"/>
    </physiologicalReaction>
</comment>
<dbReference type="GO" id="GO:0005759">
    <property type="term" value="C:mitochondrial matrix"/>
    <property type="evidence" value="ECO:0007669"/>
    <property type="project" value="UniProtKB-ARBA"/>
</dbReference>
<evidence type="ECO:0000256" key="15">
    <source>
        <dbReference type="ARBA" id="ARBA00051879"/>
    </source>
</evidence>
<comment type="cofactor">
    <cofactor evidence="1">
        <name>pyridoxal 5'-phosphate</name>
        <dbReference type="ChEBI" id="CHEBI:597326"/>
    </cofactor>
</comment>
<comment type="catalytic activity">
    <reaction evidence="8">
        <text>L-kynurenine + glyoxylate = kynurenate + glycine + H2O</text>
        <dbReference type="Rhea" id="RHEA:65896"/>
        <dbReference type="ChEBI" id="CHEBI:15377"/>
        <dbReference type="ChEBI" id="CHEBI:36655"/>
        <dbReference type="ChEBI" id="CHEBI:57305"/>
        <dbReference type="ChEBI" id="CHEBI:57959"/>
        <dbReference type="ChEBI" id="CHEBI:58454"/>
        <dbReference type="EC" id="2.6.1.63"/>
    </reaction>
    <physiologicalReaction direction="left-to-right" evidence="8">
        <dbReference type="Rhea" id="RHEA:65897"/>
    </physiologicalReaction>
</comment>
<dbReference type="FunFam" id="3.40.640.10:FF:000071">
    <property type="entry name" value="Kynurenine/alpha-aminoadipate aminotransferase, mitochondrial"/>
    <property type="match status" value="1"/>
</dbReference>
<evidence type="ECO:0000256" key="6">
    <source>
        <dbReference type="ARBA" id="ARBA00022898"/>
    </source>
</evidence>
<evidence type="ECO:0000256" key="17">
    <source>
        <dbReference type="ARBA" id="ARBA00052128"/>
    </source>
</evidence>
<comment type="catalytic activity">
    <reaction evidence="11">
        <text>2-oxopentanoate + L-kynurenine = L-2-aminopentanoate + kynurenate + H2O</text>
        <dbReference type="Rhea" id="RHEA:66076"/>
        <dbReference type="ChEBI" id="CHEBI:15377"/>
        <dbReference type="ChEBI" id="CHEBI:28644"/>
        <dbReference type="ChEBI" id="CHEBI:57959"/>
        <dbReference type="ChEBI" id="CHEBI:58441"/>
        <dbReference type="ChEBI" id="CHEBI:58454"/>
    </reaction>
    <physiologicalReaction direction="left-to-right" evidence="11">
        <dbReference type="Rhea" id="RHEA:66077"/>
    </physiologicalReaction>
</comment>
<feature type="domain" description="Aminotransferase class I/classII large" evidence="41">
    <location>
        <begin position="118"/>
        <end position="423"/>
    </location>
</feature>
<evidence type="ECO:0000256" key="30">
    <source>
        <dbReference type="ARBA" id="ARBA00074091"/>
    </source>
</evidence>
<evidence type="ECO:0000256" key="22">
    <source>
        <dbReference type="ARBA" id="ARBA00052537"/>
    </source>
</evidence>
<dbReference type="GO" id="GO:1901605">
    <property type="term" value="P:alpha-amino acid metabolic process"/>
    <property type="evidence" value="ECO:0007669"/>
    <property type="project" value="TreeGrafter"/>
</dbReference>
<evidence type="ECO:0000256" key="5">
    <source>
        <dbReference type="ARBA" id="ARBA00022679"/>
    </source>
</evidence>
<gene>
    <name evidence="43" type="primary">LOC106173073</name>
</gene>
<dbReference type="InterPro" id="IPR050859">
    <property type="entry name" value="Class-I_PLP-dep_aminotransf"/>
</dbReference>
<dbReference type="CDD" id="cd00609">
    <property type="entry name" value="AAT_like"/>
    <property type="match status" value="1"/>
</dbReference>
<comment type="catalytic activity">
    <reaction evidence="10">
        <text>L-2-aminoadipate + glyoxylate = 2-oxoadipate + glycine</text>
        <dbReference type="Rhea" id="RHEA:69112"/>
        <dbReference type="ChEBI" id="CHEBI:36655"/>
        <dbReference type="ChEBI" id="CHEBI:57305"/>
        <dbReference type="ChEBI" id="CHEBI:57499"/>
        <dbReference type="ChEBI" id="CHEBI:58672"/>
    </reaction>
    <physiologicalReaction direction="left-to-right" evidence="10">
        <dbReference type="Rhea" id="RHEA:69113"/>
    </physiologicalReaction>
</comment>
<evidence type="ECO:0000256" key="38">
    <source>
        <dbReference type="ARBA" id="ARBA00083236"/>
    </source>
</evidence>
<evidence type="ECO:0000256" key="34">
    <source>
        <dbReference type="ARBA" id="ARBA00081438"/>
    </source>
</evidence>
<name>A0A2R2MKV9_LINAN</name>
<evidence type="ECO:0000256" key="36">
    <source>
        <dbReference type="ARBA" id="ARBA00082705"/>
    </source>
</evidence>
<evidence type="ECO:0000256" key="25">
    <source>
        <dbReference type="ARBA" id="ARBA00056991"/>
    </source>
</evidence>
<dbReference type="GO" id="GO:0047958">
    <property type="term" value="F:glycine:2-oxoglutarate aminotransferase activity"/>
    <property type="evidence" value="ECO:0007669"/>
    <property type="project" value="UniProtKB-EC"/>
</dbReference>
<comment type="catalytic activity">
    <reaction evidence="23">
        <text>3-phenylpyruvate + L-kynurenine = kynurenate + L-phenylalanine + H2O</text>
        <dbReference type="Rhea" id="RHEA:66092"/>
        <dbReference type="ChEBI" id="CHEBI:15377"/>
        <dbReference type="ChEBI" id="CHEBI:18005"/>
        <dbReference type="ChEBI" id="CHEBI:57959"/>
        <dbReference type="ChEBI" id="CHEBI:58095"/>
        <dbReference type="ChEBI" id="CHEBI:58454"/>
    </reaction>
    <physiologicalReaction direction="left-to-right" evidence="23">
        <dbReference type="Rhea" id="RHEA:66093"/>
    </physiologicalReaction>
</comment>
<keyword evidence="6" id="KW-0663">Pyridoxal phosphate</keyword>
<dbReference type="PANTHER" id="PTHR42790:SF19">
    <property type="entry name" value="KYNURENINE_ALPHA-AMINOADIPATE AMINOTRANSFERASE, MITOCHONDRIAL"/>
    <property type="match status" value="1"/>
</dbReference>
<dbReference type="Proteomes" id="UP000085678">
    <property type="component" value="Unplaced"/>
</dbReference>
<accession>A0A2R2MKV9</accession>
<evidence type="ECO:0000256" key="31">
    <source>
        <dbReference type="ARBA" id="ARBA00075068"/>
    </source>
</evidence>
<comment type="pathway">
    <text evidence="26">Amino-acid degradation; L-lysine degradation via saccharopine pathway; glutaryl-CoA from L-lysine: step 4/6.</text>
</comment>
<evidence type="ECO:0000313" key="43">
    <source>
        <dbReference type="RefSeq" id="XP_023930840.1"/>
    </source>
</evidence>
<dbReference type="InParanoid" id="A0A2R2MKV9"/>
<dbReference type="KEGG" id="lak:106173073"/>
<evidence type="ECO:0000256" key="24">
    <source>
        <dbReference type="ARBA" id="ARBA00052831"/>
    </source>
</evidence>
<comment type="catalytic activity">
    <reaction evidence="16">
        <text>indole-3-pyruvate + L-kynurenine = kynurenate + L-tryptophan + H2O</text>
        <dbReference type="Rhea" id="RHEA:66052"/>
        <dbReference type="ChEBI" id="CHEBI:15377"/>
        <dbReference type="ChEBI" id="CHEBI:17640"/>
        <dbReference type="ChEBI" id="CHEBI:57912"/>
        <dbReference type="ChEBI" id="CHEBI:57959"/>
        <dbReference type="ChEBI" id="CHEBI:58454"/>
    </reaction>
    <physiologicalReaction direction="left-to-right" evidence="16">
        <dbReference type="Rhea" id="RHEA:66053"/>
    </physiologicalReaction>
</comment>
<dbReference type="GO" id="GO:0050094">
    <property type="term" value="F:methionine-glyoxylate transaminase activity"/>
    <property type="evidence" value="ECO:0007669"/>
    <property type="project" value="UniProtKB-EC"/>
</dbReference>
<evidence type="ECO:0000256" key="33">
    <source>
        <dbReference type="ARBA" id="ARBA00080916"/>
    </source>
</evidence>
<evidence type="ECO:0000256" key="19">
    <source>
        <dbReference type="ARBA" id="ARBA00052400"/>
    </source>
</evidence>
<dbReference type="Pfam" id="PF00155">
    <property type="entry name" value="Aminotran_1_2"/>
    <property type="match status" value="1"/>
</dbReference>
<comment type="catalytic activity">
    <reaction evidence="15">
        <text>2-oxobutanoate + L-kynurenine = (2S)-2-aminobutanoate + kynurenate + H2O</text>
        <dbReference type="Rhea" id="RHEA:66044"/>
        <dbReference type="ChEBI" id="CHEBI:15377"/>
        <dbReference type="ChEBI" id="CHEBI:16763"/>
        <dbReference type="ChEBI" id="CHEBI:57959"/>
        <dbReference type="ChEBI" id="CHEBI:58454"/>
        <dbReference type="ChEBI" id="CHEBI:74359"/>
    </reaction>
    <physiologicalReaction direction="left-to-right" evidence="15">
        <dbReference type="Rhea" id="RHEA:66045"/>
    </physiologicalReaction>
</comment>
<comment type="catalytic activity">
    <reaction evidence="12">
        <text>4-methylsulfanyl-2-oxobutanoate + L-kynurenine = kynurenate + L-methionine + H2O</text>
        <dbReference type="Rhea" id="RHEA:69096"/>
        <dbReference type="ChEBI" id="CHEBI:15377"/>
        <dbReference type="ChEBI" id="CHEBI:16723"/>
        <dbReference type="ChEBI" id="CHEBI:57844"/>
        <dbReference type="ChEBI" id="CHEBI:57959"/>
        <dbReference type="ChEBI" id="CHEBI:58454"/>
    </reaction>
    <physiologicalReaction direction="left-to-right" evidence="12">
        <dbReference type="Rhea" id="RHEA:69097"/>
    </physiologicalReaction>
</comment>
<comment type="catalytic activity">
    <reaction evidence="9">
        <text>L-tyrosine + glyoxylate = 3-(4-hydroxyphenyl)pyruvate + glycine</text>
        <dbReference type="Rhea" id="RHEA:69116"/>
        <dbReference type="ChEBI" id="CHEBI:36242"/>
        <dbReference type="ChEBI" id="CHEBI:36655"/>
        <dbReference type="ChEBI" id="CHEBI:57305"/>
        <dbReference type="ChEBI" id="CHEBI:58315"/>
    </reaction>
</comment>
<dbReference type="EC" id="2.6.1.4" evidence="27"/>
<dbReference type="InterPro" id="IPR015421">
    <property type="entry name" value="PyrdxlP-dep_Trfase_major"/>
</dbReference>
<comment type="function">
    <text evidence="25">Transaminase with broad substrate specificity. Has transaminase activity towards aminoadipate, kynurenine, methionine and glutamate. Shows activity also towards tryptophan, aspartate and hydroxykynurenine. Accepts a variety of oxo-acids as amino-group acceptors, with a preference for 2-oxoglutarate, 2-oxocaproic acid, phenylpyruvate and alpha-oxo-gamma-methiol butyric acid. Can also use glyoxylate as amino-group acceptor (in vitro).</text>
</comment>
<evidence type="ECO:0000256" key="40">
    <source>
        <dbReference type="ARBA" id="ARBA00083735"/>
    </source>
</evidence>
<comment type="catalytic activity">
    <reaction evidence="17">
        <text>2-oxohexanoate + L-kynurenine = L-2-aminohexanoate + kynurenate + H2O</text>
        <dbReference type="Rhea" id="RHEA:66060"/>
        <dbReference type="ChEBI" id="CHEBI:15377"/>
        <dbReference type="ChEBI" id="CHEBI:35177"/>
        <dbReference type="ChEBI" id="CHEBI:57959"/>
        <dbReference type="ChEBI" id="CHEBI:58454"/>
        <dbReference type="ChEBI" id="CHEBI:58455"/>
    </reaction>
    <physiologicalReaction direction="left-to-right" evidence="17">
        <dbReference type="Rhea" id="RHEA:66061"/>
    </physiologicalReaction>
</comment>
<evidence type="ECO:0000256" key="20">
    <source>
        <dbReference type="ARBA" id="ARBA00052404"/>
    </source>
</evidence>
<evidence type="ECO:0000256" key="11">
    <source>
        <dbReference type="ARBA" id="ARBA00051090"/>
    </source>
</evidence>
<dbReference type="GO" id="GO:0047536">
    <property type="term" value="F:2-aminoadipate transaminase activity"/>
    <property type="evidence" value="ECO:0007669"/>
    <property type="project" value="UniProtKB-EC"/>
</dbReference>
<evidence type="ECO:0000256" key="26">
    <source>
        <dbReference type="ARBA" id="ARBA00060610"/>
    </source>
</evidence>
<evidence type="ECO:0000256" key="23">
    <source>
        <dbReference type="ARBA" id="ARBA00052580"/>
    </source>
</evidence>
<dbReference type="RefSeq" id="XP_023930840.1">
    <property type="nucleotide sequence ID" value="XM_024075072.1"/>
</dbReference>
<comment type="similarity">
    <text evidence="2">Belongs to the class-I pyridoxal-phosphate-dependent aminotransferase family.</text>
</comment>
<dbReference type="GeneID" id="106173073"/>
<keyword evidence="5" id="KW-0808">Transferase</keyword>
<dbReference type="OrthoDB" id="691673at2759"/>
<dbReference type="GO" id="GO:0047315">
    <property type="term" value="F:kynurenine-glyoxylate transaminase activity"/>
    <property type="evidence" value="ECO:0007669"/>
    <property type="project" value="UniProtKB-EC"/>
</dbReference>
<dbReference type="PANTHER" id="PTHR42790">
    <property type="entry name" value="AMINOTRANSFERASE"/>
    <property type="match status" value="1"/>
</dbReference>
<evidence type="ECO:0000256" key="9">
    <source>
        <dbReference type="ARBA" id="ARBA00050142"/>
    </source>
</evidence>
<evidence type="ECO:0000256" key="39">
    <source>
        <dbReference type="ARBA" id="ARBA00083286"/>
    </source>
</evidence>
<dbReference type="AlphaFoldDB" id="A0A2R2MKV9"/>
<evidence type="ECO:0000313" key="42">
    <source>
        <dbReference type="Proteomes" id="UP000085678"/>
    </source>
</evidence>
<comment type="catalytic activity">
    <reaction evidence="18">
        <text>L-tryptophan + glyoxylate = indole-3-pyruvate + glycine</text>
        <dbReference type="Rhea" id="RHEA:69124"/>
        <dbReference type="ChEBI" id="CHEBI:17640"/>
        <dbReference type="ChEBI" id="CHEBI:36655"/>
        <dbReference type="ChEBI" id="CHEBI:57305"/>
        <dbReference type="ChEBI" id="CHEBI:57912"/>
    </reaction>
</comment>
<comment type="catalytic activity">
    <reaction evidence="7">
        <text>L-kynurenine + 2-oxoglutarate = kynurenate + L-glutamate + H2O</text>
        <dbReference type="Rhea" id="RHEA:65560"/>
        <dbReference type="ChEBI" id="CHEBI:15377"/>
        <dbReference type="ChEBI" id="CHEBI:16810"/>
        <dbReference type="ChEBI" id="CHEBI:29985"/>
        <dbReference type="ChEBI" id="CHEBI:57959"/>
        <dbReference type="ChEBI" id="CHEBI:58454"/>
        <dbReference type="EC" id="2.6.1.7"/>
    </reaction>
    <physiologicalReaction direction="left-to-right" evidence="7">
        <dbReference type="Rhea" id="RHEA:65561"/>
    </physiologicalReaction>
</comment>
<evidence type="ECO:0000256" key="28">
    <source>
        <dbReference type="ARBA" id="ARBA00067027"/>
    </source>
</evidence>
<keyword evidence="4 43" id="KW-0032">Aminotransferase</keyword>
<reference evidence="43" key="2">
    <citation type="submission" date="2025-08" db="UniProtKB">
        <authorList>
            <consortium name="RefSeq"/>
        </authorList>
    </citation>
    <scope>IDENTIFICATION</scope>
</reference>
<evidence type="ECO:0000256" key="35">
    <source>
        <dbReference type="ARBA" id="ARBA00082040"/>
    </source>
</evidence>
<evidence type="ECO:0000256" key="37">
    <source>
        <dbReference type="ARBA" id="ARBA00082796"/>
    </source>
</evidence>
<evidence type="ECO:0000256" key="14">
    <source>
        <dbReference type="ARBA" id="ARBA00051759"/>
    </source>
</evidence>
<evidence type="ECO:0000256" key="2">
    <source>
        <dbReference type="ARBA" id="ARBA00007441"/>
    </source>
</evidence>
<evidence type="ECO:0000256" key="7">
    <source>
        <dbReference type="ARBA" id="ARBA00047478"/>
    </source>
</evidence>
<evidence type="ECO:0000256" key="8">
    <source>
        <dbReference type="ARBA" id="ARBA00047677"/>
    </source>
</evidence>
<evidence type="ECO:0000256" key="3">
    <source>
        <dbReference type="ARBA" id="ARBA00012751"/>
    </source>
</evidence>
<keyword evidence="42" id="KW-1185">Reference proteome</keyword>
<dbReference type="EC" id="2.6.1.73" evidence="29"/>
<evidence type="ECO:0000256" key="29">
    <source>
        <dbReference type="ARBA" id="ARBA00067059"/>
    </source>
</evidence>
<evidence type="ECO:0000256" key="32">
    <source>
        <dbReference type="ARBA" id="ARBA00080697"/>
    </source>
</evidence>
<comment type="catalytic activity">
    <reaction evidence="24">
        <text>4-methyl-2-oxopentanoate + L-kynurenine = kynurenate + L-leucine + H2O</text>
        <dbReference type="Rhea" id="RHEA:66068"/>
        <dbReference type="ChEBI" id="CHEBI:15377"/>
        <dbReference type="ChEBI" id="CHEBI:17865"/>
        <dbReference type="ChEBI" id="CHEBI:57427"/>
        <dbReference type="ChEBI" id="CHEBI:57959"/>
        <dbReference type="ChEBI" id="CHEBI:58454"/>
    </reaction>
    <physiologicalReaction direction="left-to-right" evidence="24">
        <dbReference type="Rhea" id="RHEA:66069"/>
    </physiologicalReaction>
</comment>
<dbReference type="SUPFAM" id="SSF53383">
    <property type="entry name" value="PLP-dependent transferases"/>
    <property type="match status" value="1"/>
</dbReference>
<dbReference type="InterPro" id="IPR015424">
    <property type="entry name" value="PyrdxlP-dep_Trfase"/>
</dbReference>
<dbReference type="GO" id="GO:0030170">
    <property type="term" value="F:pyridoxal phosphate binding"/>
    <property type="evidence" value="ECO:0007669"/>
    <property type="project" value="InterPro"/>
</dbReference>
<evidence type="ECO:0000256" key="27">
    <source>
        <dbReference type="ARBA" id="ARBA00066546"/>
    </source>
</evidence>
<evidence type="ECO:0000256" key="10">
    <source>
        <dbReference type="ARBA" id="ARBA00050937"/>
    </source>
</evidence>
<evidence type="ECO:0000256" key="16">
    <source>
        <dbReference type="ARBA" id="ARBA00052124"/>
    </source>
</evidence>
<dbReference type="Gene3D" id="3.40.640.10">
    <property type="entry name" value="Type I PLP-dependent aspartate aminotransferase-like (Major domain)"/>
    <property type="match status" value="1"/>
</dbReference>
<comment type="catalytic activity">
    <reaction evidence="20">
        <text>glyoxylate + L-methionine = 4-methylsulfanyl-2-oxobutanoate + glycine</text>
        <dbReference type="Rhea" id="RHEA:22884"/>
        <dbReference type="ChEBI" id="CHEBI:16723"/>
        <dbReference type="ChEBI" id="CHEBI:36655"/>
        <dbReference type="ChEBI" id="CHEBI:57305"/>
        <dbReference type="ChEBI" id="CHEBI:57844"/>
        <dbReference type="EC" id="2.6.1.73"/>
    </reaction>
</comment>
<protein>
    <recommendedName>
        <fullName evidence="30">Kynurenine/alpha-aminoadipate aminotransferase, mitochondrial</fullName>
        <ecNumber evidence="28">2.6.1.39</ecNumber>
        <ecNumber evidence="27">2.6.1.4</ecNumber>
        <ecNumber evidence="3">2.6.1.7</ecNumber>
        <ecNumber evidence="29">2.6.1.73</ecNumber>
    </recommendedName>
    <alternativeName>
        <fullName evidence="40">2-aminoadipate aminotransferase</fullName>
    </alternativeName>
    <alternativeName>
        <fullName evidence="33">2-aminoadipate transaminase</fullName>
    </alternativeName>
    <alternativeName>
        <fullName evidence="36">Alpha-aminoadipate aminotransferase</fullName>
    </alternativeName>
    <alternativeName>
        <fullName evidence="35">Glycine transaminase AADAT</fullName>
    </alternativeName>
    <alternativeName>
        <fullName evidence="39">Kynurenine aminotransferase II</fullName>
    </alternativeName>
    <alternativeName>
        <fullName evidence="34">Kynurenine--glyoxylate transaminase AADAT</fullName>
    </alternativeName>
    <alternativeName>
        <fullName evidence="37">Kynurenine--oxoglutarate aminotransferase II</fullName>
    </alternativeName>
    <alternativeName>
        <fullName evidence="38">Kynurenine--oxoglutarate transaminase 2</fullName>
    </alternativeName>
    <alternativeName>
        <fullName evidence="32">Kynurenine--oxoglutarate transaminase II</fullName>
    </alternativeName>
    <alternativeName>
        <fullName evidence="31">Methionine--glyoxylate transaminase AADAT</fullName>
    </alternativeName>
</protein>
<dbReference type="FunFam" id="3.90.1150.10:FF:000166">
    <property type="entry name" value="Kynurenine/alpha-aminoadipate aminotransferase, mitochondrial"/>
    <property type="match status" value="1"/>
</dbReference>
<evidence type="ECO:0000256" key="1">
    <source>
        <dbReference type="ARBA" id="ARBA00001933"/>
    </source>
</evidence>
<comment type="catalytic activity">
    <reaction evidence="21">
        <text>L-leucine + glyoxylate = 4-methyl-2-oxopentanoate + glycine</text>
        <dbReference type="Rhea" id="RHEA:69128"/>
        <dbReference type="ChEBI" id="CHEBI:17865"/>
        <dbReference type="ChEBI" id="CHEBI:36655"/>
        <dbReference type="ChEBI" id="CHEBI:57305"/>
        <dbReference type="ChEBI" id="CHEBI:57427"/>
    </reaction>
</comment>
<dbReference type="InterPro" id="IPR004839">
    <property type="entry name" value="Aminotransferase_I/II_large"/>
</dbReference>
<reference evidence="43" key="1">
    <citation type="journal article" date="2015" name="Nat. Commun.">
        <title>The Lingula genome provides insights into brachiopod evolution and the origin of phosphate biomineralization.</title>
        <authorList>
            <person name="Luo Y.J."/>
            <person name="Takeuchi T."/>
            <person name="Koyanagi R."/>
            <person name="Yamada L."/>
            <person name="Kanda M."/>
            <person name="Khalturina M."/>
            <person name="Fujie M."/>
            <person name="Yamasaki S.I."/>
            <person name="Endo K."/>
            <person name="Satoh N."/>
        </authorList>
    </citation>
    <scope>NUCLEOTIDE SEQUENCE</scope>
</reference>
<evidence type="ECO:0000256" key="12">
    <source>
        <dbReference type="ARBA" id="ARBA00051184"/>
    </source>
</evidence>
<comment type="catalytic activity">
    <reaction evidence="19">
        <text>glyoxylate + L-phenylalanine = 3-phenylpyruvate + glycine</text>
        <dbReference type="Rhea" id="RHEA:69120"/>
        <dbReference type="ChEBI" id="CHEBI:18005"/>
        <dbReference type="ChEBI" id="CHEBI:36655"/>
        <dbReference type="ChEBI" id="CHEBI:57305"/>
        <dbReference type="ChEBI" id="CHEBI:58095"/>
    </reaction>
</comment>
<dbReference type="EC" id="2.6.1.39" evidence="28"/>
<sequence length="436" mass="48187">MDLTKKMNYSRYLTAVSLARQPSALRKLTAIQNAGPPTLITLATGAPNSTLFPFHEATITLKDGSSFKLSDSLMTAALQYGPTPGFTPLVKWLKGLQQRLHNPPTLTRPGPEGGLDLVVTTGSMDGLAKAFDMLIKPGDNILIDTPTYAGTLSALHPLGCNFLDVQTDHCGMVPDALRNKLSKWTPGDSKKADSDIPKVLYTIPNGCNPTGASLTESRKREIYKIAQEYDLLIMEDDPYYFLQYTDSPAPSFLSMDVDGRVLRFDSFSKILSSGMRVGFVTGPAPLIERVQLHMQVSVLHTSSMSQVMLFKLFDMWGDDGFKEQVKRVKTFYSQQKDIMIAAAEKWLTGLAEWHAPVAGMFLWIRLIGIEDTKSLIEEKAMSKEVLLAPGYVFLSDPNEKTSYIRASFSQATPEQIDKGFERLASLIKEELAAQGK</sequence>
<dbReference type="GO" id="GO:0016212">
    <property type="term" value="F:kynurenine-oxoglutarate transaminase activity"/>
    <property type="evidence" value="ECO:0007669"/>
    <property type="project" value="UniProtKB-EC"/>
</dbReference>
<evidence type="ECO:0000259" key="41">
    <source>
        <dbReference type="Pfam" id="PF00155"/>
    </source>
</evidence>
<comment type="catalytic activity">
    <reaction evidence="14">
        <text>2-oxoadipate + L-kynurenine = L-2-aminoadipate + kynurenate + H2O</text>
        <dbReference type="Rhea" id="RHEA:70047"/>
        <dbReference type="ChEBI" id="CHEBI:15377"/>
        <dbReference type="ChEBI" id="CHEBI:57499"/>
        <dbReference type="ChEBI" id="CHEBI:57959"/>
        <dbReference type="ChEBI" id="CHEBI:58454"/>
        <dbReference type="ChEBI" id="CHEBI:58672"/>
    </reaction>
    <physiologicalReaction direction="left-to-right" evidence="14">
        <dbReference type="Rhea" id="RHEA:70048"/>
    </physiologicalReaction>
</comment>
<evidence type="ECO:0000256" key="4">
    <source>
        <dbReference type="ARBA" id="ARBA00022576"/>
    </source>
</evidence>
<dbReference type="EC" id="2.6.1.7" evidence="3"/>
<dbReference type="STRING" id="7574.A0A2R2MKV9"/>
<evidence type="ECO:0000256" key="13">
    <source>
        <dbReference type="ARBA" id="ARBA00051742"/>
    </source>
</evidence>
<proteinExistence type="inferred from homology"/>
<organism evidence="42 43">
    <name type="scientific">Lingula anatina</name>
    <name type="common">Brachiopod</name>
    <name type="synonym">Lingula unguis</name>
    <dbReference type="NCBI Taxonomy" id="7574"/>
    <lineage>
        <taxon>Eukaryota</taxon>
        <taxon>Metazoa</taxon>
        <taxon>Spiralia</taxon>
        <taxon>Lophotrochozoa</taxon>
        <taxon>Brachiopoda</taxon>
        <taxon>Linguliformea</taxon>
        <taxon>Lingulata</taxon>
        <taxon>Lingulida</taxon>
        <taxon>Linguloidea</taxon>
        <taxon>Lingulidae</taxon>
        <taxon>Lingula</taxon>
    </lineage>
</organism>
<comment type="catalytic activity">
    <reaction evidence="22">
        <text>glycine + 2-oxoglutarate = glyoxylate + L-glutamate</text>
        <dbReference type="Rhea" id="RHEA:14089"/>
        <dbReference type="ChEBI" id="CHEBI:16810"/>
        <dbReference type="ChEBI" id="CHEBI:29985"/>
        <dbReference type="ChEBI" id="CHEBI:36655"/>
        <dbReference type="ChEBI" id="CHEBI:57305"/>
        <dbReference type="EC" id="2.6.1.4"/>
    </reaction>
</comment>
<evidence type="ECO:0000256" key="18">
    <source>
        <dbReference type="ARBA" id="ARBA00052393"/>
    </source>
</evidence>